<keyword evidence="2" id="KW-1185">Reference proteome</keyword>
<gene>
    <name evidence="1" type="ORF">PXEA_LOCUS27235</name>
</gene>
<reference evidence="1" key="1">
    <citation type="submission" date="2018-11" db="EMBL/GenBank/DDBJ databases">
        <authorList>
            <consortium name="Pathogen Informatics"/>
        </authorList>
    </citation>
    <scope>NUCLEOTIDE SEQUENCE</scope>
</reference>
<dbReference type="EMBL" id="CAAALY010246405">
    <property type="protein sequence ID" value="VEL33795.1"/>
    <property type="molecule type" value="Genomic_DNA"/>
</dbReference>
<proteinExistence type="predicted"/>
<sequence length="173" mass="18031">MLPTCAHRWVDHSPGQVVPGTASPWIGRLSLGQRRPVFCIAVSMLQAALLCRVSPICARSGQGKCAQPHPAPVVVSATCASASSPSRQGRRGAYEEGPVVRGAPAASPLVPGAGSADPLWYETILIASLCTLSPSSADLSRLYFGLRPSATQPSCVSGPSWVRVWASSSPVQE</sequence>
<organism evidence="1 2">
    <name type="scientific">Protopolystoma xenopodis</name>
    <dbReference type="NCBI Taxonomy" id="117903"/>
    <lineage>
        <taxon>Eukaryota</taxon>
        <taxon>Metazoa</taxon>
        <taxon>Spiralia</taxon>
        <taxon>Lophotrochozoa</taxon>
        <taxon>Platyhelminthes</taxon>
        <taxon>Monogenea</taxon>
        <taxon>Polyopisthocotylea</taxon>
        <taxon>Polystomatidea</taxon>
        <taxon>Polystomatidae</taxon>
        <taxon>Protopolystoma</taxon>
    </lineage>
</organism>
<protein>
    <submittedName>
        <fullName evidence="1">Uncharacterized protein</fullName>
    </submittedName>
</protein>
<evidence type="ECO:0000313" key="1">
    <source>
        <dbReference type="EMBL" id="VEL33795.1"/>
    </source>
</evidence>
<comment type="caution">
    <text evidence="1">The sequence shown here is derived from an EMBL/GenBank/DDBJ whole genome shotgun (WGS) entry which is preliminary data.</text>
</comment>
<accession>A0A3S5B1A4</accession>
<dbReference type="AlphaFoldDB" id="A0A3S5B1A4"/>
<evidence type="ECO:0000313" key="2">
    <source>
        <dbReference type="Proteomes" id="UP000784294"/>
    </source>
</evidence>
<name>A0A3S5B1A4_9PLAT</name>
<dbReference type="Proteomes" id="UP000784294">
    <property type="component" value="Unassembled WGS sequence"/>
</dbReference>